<dbReference type="STRING" id="470826.SAMN04488027_11434"/>
<feature type="transmembrane region" description="Helical" evidence="1">
    <location>
        <begin position="112"/>
        <end position="131"/>
    </location>
</feature>
<dbReference type="EMBL" id="FNCW01000014">
    <property type="protein sequence ID" value="SDG99899.1"/>
    <property type="molecule type" value="Genomic_DNA"/>
</dbReference>
<dbReference type="OrthoDB" id="9779877at2"/>
<name>A0A1G7YUL2_9FLAO</name>
<evidence type="ECO:0000313" key="3">
    <source>
        <dbReference type="EMBL" id="SDG99899.1"/>
    </source>
</evidence>
<keyword evidence="1" id="KW-0812">Transmembrane</keyword>
<dbReference type="InterPro" id="IPR022606">
    <property type="entry name" value="DUF2914"/>
</dbReference>
<feature type="transmembrane region" description="Helical" evidence="1">
    <location>
        <begin position="203"/>
        <end position="220"/>
    </location>
</feature>
<feature type="transmembrane region" description="Helical" evidence="1">
    <location>
        <begin position="143"/>
        <end position="161"/>
    </location>
</feature>
<feature type="transmembrane region" description="Helical" evidence="1">
    <location>
        <begin position="23"/>
        <end position="43"/>
    </location>
</feature>
<gene>
    <name evidence="3" type="ORF">SAMN04488027_11434</name>
</gene>
<sequence>MKRALVRFKNCAFRKFLSRHQKYAPVLFFTGGFIFDTFTLGRIDRTYDIVFLCLYMALLTISLYLFNLDDDGKWEGTFIGRYSKYFPLVIQFFFGGLSSAFVIYFFRSVSLSKTMAFFILLLILLFANEFLKKKISNKYLQFSVYFFISFTFFAFMIPVFIKEINTVVFIISGLVSLGSTLALIVFIYASSPSTRTEISLKKLVSLILFLYISTNVFYYFRLIPPVPLAMETGLVAHDVQIKDNKYILTYESDDWYIFWRSHQIDFHRLDDEPVYVFTSIFAPTDLNTSVFHRWKWYNPDTENWEVTEDIGFEVTGGRGRGFRGYTYKTNVTEGQWKVQVITEEELIIGVVDFVIKNTSEFPEKSLVEKSF</sequence>
<feature type="transmembrane region" description="Helical" evidence="1">
    <location>
        <begin position="49"/>
        <end position="66"/>
    </location>
</feature>
<evidence type="ECO:0000259" key="2">
    <source>
        <dbReference type="Pfam" id="PF11141"/>
    </source>
</evidence>
<keyword evidence="1" id="KW-0472">Membrane</keyword>
<dbReference type="AlphaFoldDB" id="A0A1G7YUL2"/>
<dbReference type="RefSeq" id="WP_093369473.1">
    <property type="nucleotide sequence ID" value="NZ_FNCW01000014.1"/>
</dbReference>
<keyword evidence="4" id="KW-1185">Reference proteome</keyword>
<feature type="domain" description="DUF2914" evidence="2">
    <location>
        <begin position="288"/>
        <end position="355"/>
    </location>
</feature>
<evidence type="ECO:0000256" key="1">
    <source>
        <dbReference type="SAM" id="Phobius"/>
    </source>
</evidence>
<dbReference type="Pfam" id="PF11141">
    <property type="entry name" value="DUF2914"/>
    <property type="match status" value="1"/>
</dbReference>
<organism evidence="3 4">
    <name type="scientific">Psychroflexus sediminis</name>
    <dbReference type="NCBI Taxonomy" id="470826"/>
    <lineage>
        <taxon>Bacteria</taxon>
        <taxon>Pseudomonadati</taxon>
        <taxon>Bacteroidota</taxon>
        <taxon>Flavobacteriia</taxon>
        <taxon>Flavobacteriales</taxon>
        <taxon>Flavobacteriaceae</taxon>
        <taxon>Psychroflexus</taxon>
    </lineage>
</organism>
<proteinExistence type="predicted"/>
<evidence type="ECO:0000313" key="4">
    <source>
        <dbReference type="Proteomes" id="UP000199296"/>
    </source>
</evidence>
<keyword evidence="1" id="KW-1133">Transmembrane helix</keyword>
<feature type="transmembrane region" description="Helical" evidence="1">
    <location>
        <begin position="167"/>
        <end position="191"/>
    </location>
</feature>
<accession>A0A1G7YUL2</accession>
<protein>
    <recommendedName>
        <fullName evidence="2">DUF2914 domain-containing protein</fullName>
    </recommendedName>
</protein>
<reference evidence="3 4" key="1">
    <citation type="submission" date="2016-10" db="EMBL/GenBank/DDBJ databases">
        <authorList>
            <person name="de Groot N.N."/>
        </authorList>
    </citation>
    <scope>NUCLEOTIDE SEQUENCE [LARGE SCALE GENOMIC DNA]</scope>
    <source>
        <strain evidence="3 4">DSM 19803</strain>
    </source>
</reference>
<feature type="transmembrane region" description="Helical" evidence="1">
    <location>
        <begin position="86"/>
        <end position="106"/>
    </location>
</feature>
<dbReference type="Proteomes" id="UP000199296">
    <property type="component" value="Unassembled WGS sequence"/>
</dbReference>